<dbReference type="AlphaFoldDB" id="A0A1H2KT89"/>
<dbReference type="InterPro" id="IPR023198">
    <property type="entry name" value="PGP-like_dom2"/>
</dbReference>
<dbReference type="NCBIfam" id="TIGR01509">
    <property type="entry name" value="HAD-SF-IA-v3"/>
    <property type="match status" value="1"/>
</dbReference>
<gene>
    <name evidence="1" type="ORF">SAMN04488563_4235</name>
</gene>
<dbReference type="Gene3D" id="1.10.150.240">
    <property type="entry name" value="Putative phosphatase, domain 2"/>
    <property type="match status" value="1"/>
</dbReference>
<accession>A0A1H2KT89</accession>
<dbReference type="Gene3D" id="3.40.50.1000">
    <property type="entry name" value="HAD superfamily/HAD-like"/>
    <property type="match status" value="1"/>
</dbReference>
<dbReference type="Proteomes" id="UP000182977">
    <property type="component" value="Chromosome I"/>
</dbReference>
<dbReference type="OrthoDB" id="9797743at2"/>
<sequence>MEYVTSPLPAAVLWDMDGTLVDTEPLWMGAEEALVLRHGGTWTDADSLALVGSDLLESAAYIRQRGDIPMTPPQIVAHLVGEVQKGIDAGITWQPGVYELLTELRALGVPQALVTMSYRGLAEAIVGRLPDGLFAAVVTGDEVTNGKPHPEPYLTAADALGADPAECVVIEDSPRGAAAGLAAGALVLSVPNAVAAVPEPGLVVIDSLAGVQAADLLALFDESRLDPV</sequence>
<dbReference type="SFLD" id="SFLDG01129">
    <property type="entry name" value="C1.5:_HAD__Beta-PGM__Phosphata"/>
    <property type="match status" value="1"/>
</dbReference>
<dbReference type="PANTHER" id="PTHR18901:SF38">
    <property type="entry name" value="PSEUDOURIDINE-5'-PHOSPHATASE"/>
    <property type="match status" value="1"/>
</dbReference>
<dbReference type="PRINTS" id="PR00413">
    <property type="entry name" value="HADHALOGNASE"/>
</dbReference>
<dbReference type="SFLD" id="SFLDS00003">
    <property type="entry name" value="Haloacid_Dehalogenase"/>
    <property type="match status" value="1"/>
</dbReference>
<proteinExistence type="predicted"/>
<dbReference type="EMBL" id="LT629791">
    <property type="protein sequence ID" value="SDU71745.1"/>
    <property type="molecule type" value="Genomic_DNA"/>
</dbReference>
<protein>
    <submittedName>
        <fullName evidence="1">Haloacid dehalogenase superfamily, subfamily IA, variant 3 with third motif having DD or ED</fullName>
    </submittedName>
</protein>
<evidence type="ECO:0000313" key="2">
    <source>
        <dbReference type="Proteomes" id="UP000182977"/>
    </source>
</evidence>
<dbReference type="Pfam" id="PF00702">
    <property type="entry name" value="Hydrolase"/>
    <property type="match status" value="1"/>
</dbReference>
<name>A0A1H2KT89_9ACTN</name>
<organism evidence="1 2">
    <name type="scientific">Jiangella alkaliphila</name>
    <dbReference type="NCBI Taxonomy" id="419479"/>
    <lineage>
        <taxon>Bacteria</taxon>
        <taxon>Bacillati</taxon>
        <taxon>Actinomycetota</taxon>
        <taxon>Actinomycetes</taxon>
        <taxon>Jiangellales</taxon>
        <taxon>Jiangellaceae</taxon>
        <taxon>Jiangella</taxon>
    </lineage>
</organism>
<dbReference type="InterPro" id="IPR036412">
    <property type="entry name" value="HAD-like_sf"/>
</dbReference>
<dbReference type="SUPFAM" id="SSF56784">
    <property type="entry name" value="HAD-like"/>
    <property type="match status" value="1"/>
</dbReference>
<evidence type="ECO:0000313" key="1">
    <source>
        <dbReference type="EMBL" id="SDU71745.1"/>
    </source>
</evidence>
<dbReference type="InterPro" id="IPR006439">
    <property type="entry name" value="HAD-SF_hydro_IA"/>
</dbReference>
<keyword evidence="2" id="KW-1185">Reference proteome</keyword>
<dbReference type="CDD" id="cd07505">
    <property type="entry name" value="HAD_BPGM-like"/>
    <property type="match status" value="1"/>
</dbReference>
<dbReference type="PANTHER" id="PTHR18901">
    <property type="entry name" value="2-DEOXYGLUCOSE-6-PHOSPHATE PHOSPHATASE 2"/>
    <property type="match status" value="1"/>
</dbReference>
<dbReference type="InterPro" id="IPR023214">
    <property type="entry name" value="HAD_sf"/>
</dbReference>
<reference evidence="2" key="1">
    <citation type="submission" date="2016-10" db="EMBL/GenBank/DDBJ databases">
        <authorList>
            <person name="Varghese N."/>
            <person name="Submissions S."/>
        </authorList>
    </citation>
    <scope>NUCLEOTIDE SEQUENCE [LARGE SCALE GENOMIC DNA]</scope>
    <source>
        <strain evidence="2">DSM 45079</strain>
    </source>
</reference>
<dbReference type="STRING" id="419479.SAMN04488563_4235"/>